<dbReference type="InterPro" id="IPR006935">
    <property type="entry name" value="Helicase/UvrB_N"/>
</dbReference>
<dbReference type="SMART" id="SM00487">
    <property type="entry name" value="DEXDc"/>
    <property type="match status" value="1"/>
</dbReference>
<dbReference type="AlphaFoldDB" id="A0A238YH45"/>
<dbReference type="GO" id="GO:0005829">
    <property type="term" value="C:cytosol"/>
    <property type="evidence" value="ECO:0007669"/>
    <property type="project" value="TreeGrafter"/>
</dbReference>
<feature type="domain" description="Helicase ATP-binding" evidence="1">
    <location>
        <begin position="178"/>
        <end position="342"/>
    </location>
</feature>
<dbReference type="EMBL" id="FZNQ01000044">
    <property type="protein sequence ID" value="SNR70515.1"/>
    <property type="molecule type" value="Genomic_DNA"/>
</dbReference>
<accession>A0A238YH45</accession>
<dbReference type="Proteomes" id="UP000198397">
    <property type="component" value="Unassembled WGS sequence"/>
</dbReference>
<dbReference type="InterPro" id="IPR014001">
    <property type="entry name" value="Helicase_ATP-bd"/>
</dbReference>
<dbReference type="RefSeq" id="WP_089386098.1">
    <property type="nucleotide sequence ID" value="NZ_FZNQ01000044.1"/>
</dbReference>
<dbReference type="GO" id="GO:0120545">
    <property type="term" value="F:nucleic acid conformation isomerase activity"/>
    <property type="evidence" value="ECO:0007669"/>
    <property type="project" value="UniProtKB-ARBA"/>
</dbReference>
<dbReference type="InterPro" id="IPR027417">
    <property type="entry name" value="P-loop_NTPase"/>
</dbReference>
<dbReference type="GO" id="GO:0009035">
    <property type="term" value="F:type I site-specific deoxyribonuclease activity"/>
    <property type="evidence" value="ECO:0007669"/>
    <property type="project" value="UniProtKB-EC"/>
</dbReference>
<dbReference type="CDD" id="cd18032">
    <property type="entry name" value="DEXHc_RE_I_III_res"/>
    <property type="match status" value="1"/>
</dbReference>
<dbReference type="PROSITE" id="PS51192">
    <property type="entry name" value="HELICASE_ATP_BIND_1"/>
    <property type="match status" value="1"/>
</dbReference>
<evidence type="ECO:0000259" key="1">
    <source>
        <dbReference type="PROSITE" id="PS51192"/>
    </source>
</evidence>
<sequence length="405" mass="45712">MSDKLPEQQSREVIDSQLERAGWKQLSEASGTGYIEEYPTASGPVDYALVVEGEILALVEAKKADYNSSAAFAQAERYAQDLETSYSFGHKNQYHVPFVFTANGNKVEMKDLREYASSAKRELRGFHRPEALEKMLKKDLESAFEWLEANPVEDTHGFLWDNQKGAIAGDDNQKGIEQGLREGKRKLLVQMATGTGKTWMAAAEIHRLLKSGLVNRVLFIADRTNLAKQAERAFSNFDAGGGLDLGEIYEVDRVKNGEYPDKAEIVVSTLQSMYSLLENHDEVKIPQDAFDLVITDEVHRSIYGEWKVVLSHFDSYQIGLTATPAEHTLSFFGSRSNWVYKYRYWEAVDDGKVVPYEAYRIQTGITMEGLEYEGEEYRPSQLEREITVPDRNGSIESGDGEAIVR</sequence>
<organism evidence="2 3">
    <name type="scientific">Halorubrum vacuolatum</name>
    <name type="common">Natronobacterium vacuolatum</name>
    <dbReference type="NCBI Taxonomy" id="63740"/>
    <lineage>
        <taxon>Archaea</taxon>
        <taxon>Methanobacteriati</taxon>
        <taxon>Methanobacteriota</taxon>
        <taxon>Stenosarchaea group</taxon>
        <taxon>Halobacteria</taxon>
        <taxon>Halobacteriales</taxon>
        <taxon>Haloferacaceae</taxon>
        <taxon>Halorubrum</taxon>
    </lineage>
</organism>
<dbReference type="PANTHER" id="PTHR47396">
    <property type="entry name" value="TYPE I RESTRICTION ENZYME ECOKI R PROTEIN"/>
    <property type="match status" value="1"/>
</dbReference>
<reference evidence="2 3" key="1">
    <citation type="submission" date="2017-06" db="EMBL/GenBank/DDBJ databases">
        <authorList>
            <person name="Kim H.J."/>
            <person name="Triplett B.A."/>
        </authorList>
    </citation>
    <scope>NUCLEOTIDE SEQUENCE [LARGE SCALE GENOMIC DNA]</scope>
    <source>
        <strain evidence="2 3">DSM 8800</strain>
    </source>
</reference>
<dbReference type="SUPFAM" id="SSF52540">
    <property type="entry name" value="P-loop containing nucleoside triphosphate hydrolases"/>
    <property type="match status" value="1"/>
</dbReference>
<dbReference type="GO" id="GO:0005524">
    <property type="term" value="F:ATP binding"/>
    <property type="evidence" value="ECO:0007669"/>
    <property type="project" value="UniProtKB-KW"/>
</dbReference>
<dbReference type="Gene3D" id="3.40.50.300">
    <property type="entry name" value="P-loop containing nucleotide triphosphate hydrolases"/>
    <property type="match status" value="2"/>
</dbReference>
<protein>
    <submittedName>
        <fullName evidence="2">Type I restriction enzyme R protein N terminus (HSDR_N)</fullName>
    </submittedName>
</protein>
<gene>
    <name evidence="2" type="ORF">SAMN06264855_1448</name>
</gene>
<name>A0A238YH45_HALVU</name>
<dbReference type="InterPro" id="IPR050742">
    <property type="entry name" value="Helicase_Restrict-Modif_Enz"/>
</dbReference>
<dbReference type="GO" id="GO:0003677">
    <property type="term" value="F:DNA binding"/>
    <property type="evidence" value="ECO:0007669"/>
    <property type="project" value="UniProtKB-KW"/>
</dbReference>
<keyword evidence="3" id="KW-1185">Reference proteome</keyword>
<dbReference type="GO" id="GO:0009307">
    <property type="term" value="P:DNA restriction-modification system"/>
    <property type="evidence" value="ECO:0007669"/>
    <property type="project" value="UniProtKB-KW"/>
</dbReference>
<dbReference type="OrthoDB" id="11644at2157"/>
<evidence type="ECO:0000313" key="3">
    <source>
        <dbReference type="Proteomes" id="UP000198397"/>
    </source>
</evidence>
<dbReference type="Gene3D" id="3.90.1570.30">
    <property type="match status" value="1"/>
</dbReference>
<evidence type="ECO:0000313" key="2">
    <source>
        <dbReference type="EMBL" id="SNR70515.1"/>
    </source>
</evidence>
<dbReference type="PANTHER" id="PTHR47396:SF1">
    <property type="entry name" value="ATP-DEPENDENT HELICASE IRC3-RELATED"/>
    <property type="match status" value="1"/>
</dbReference>
<dbReference type="Pfam" id="PF04851">
    <property type="entry name" value="ResIII"/>
    <property type="match status" value="1"/>
</dbReference>
<dbReference type="InterPro" id="IPR007409">
    <property type="entry name" value="Restrct_endonuc_type1_HsdR_N"/>
</dbReference>
<proteinExistence type="predicted"/>
<dbReference type="Pfam" id="PF04313">
    <property type="entry name" value="HSDR_N"/>
    <property type="match status" value="1"/>
</dbReference>